<dbReference type="InterPro" id="IPR054573">
    <property type="entry name" value="PP2A/SF3B1-like_HEAT"/>
</dbReference>
<feature type="repeat" description="HEAT" evidence="3">
    <location>
        <begin position="169"/>
        <end position="207"/>
    </location>
</feature>
<dbReference type="GO" id="GO:0019888">
    <property type="term" value="F:protein phosphatase regulator activity"/>
    <property type="evidence" value="ECO:0007669"/>
    <property type="project" value="TreeGrafter"/>
</dbReference>
<dbReference type="GO" id="GO:0005829">
    <property type="term" value="C:cytosol"/>
    <property type="evidence" value="ECO:0007669"/>
    <property type="project" value="TreeGrafter"/>
</dbReference>
<dbReference type="AlphaFoldDB" id="A0A3M6VH92"/>
<evidence type="ECO:0000313" key="8">
    <source>
        <dbReference type="Proteomes" id="UP000286097"/>
    </source>
</evidence>
<reference evidence="7 8" key="1">
    <citation type="submission" date="2018-06" db="EMBL/GenBank/DDBJ databases">
        <title>Comparative genomics of downy mildews reveals potential adaptations to biotrophy.</title>
        <authorList>
            <person name="Fletcher K."/>
            <person name="Klosterman S.J."/>
            <person name="Derevnina L."/>
            <person name="Martin F."/>
            <person name="Koike S."/>
            <person name="Reyes Chin-Wo S."/>
            <person name="Mou B."/>
            <person name="Michelmore R."/>
        </authorList>
    </citation>
    <scope>NUCLEOTIDE SEQUENCE [LARGE SCALE GENOMIC DNA]</scope>
    <source>
        <strain evidence="6 8">R13</strain>
        <strain evidence="5 7">R14</strain>
    </source>
</reference>
<dbReference type="PANTHER" id="PTHR10648:SF4">
    <property type="entry name" value="PROTEIN PHOSPHATASE 2 (FORMERLY 2A), REGULATORY SUBUNIT A, BETA ISOFORM-RELATED"/>
    <property type="match status" value="1"/>
</dbReference>
<evidence type="ECO:0000313" key="6">
    <source>
        <dbReference type="EMBL" id="RQM14491.1"/>
    </source>
</evidence>
<dbReference type="PROSITE" id="PS50077">
    <property type="entry name" value="HEAT_REPEAT"/>
    <property type="match status" value="7"/>
</dbReference>
<dbReference type="EMBL" id="QKXF01000201">
    <property type="protein sequence ID" value="RQM14491.1"/>
    <property type="molecule type" value="Genomic_DNA"/>
</dbReference>
<accession>A0A3M6VH92</accession>
<dbReference type="InterPro" id="IPR011989">
    <property type="entry name" value="ARM-like"/>
</dbReference>
<dbReference type="GO" id="GO:0005634">
    <property type="term" value="C:nucleus"/>
    <property type="evidence" value="ECO:0007669"/>
    <property type="project" value="TreeGrafter"/>
</dbReference>
<feature type="repeat" description="HEAT" evidence="3">
    <location>
        <begin position="286"/>
        <end position="324"/>
    </location>
</feature>
<dbReference type="EMBL" id="QLLG01000234">
    <property type="protein sequence ID" value="RMX65682.1"/>
    <property type="molecule type" value="Genomic_DNA"/>
</dbReference>
<dbReference type="Proteomes" id="UP000286097">
    <property type="component" value="Unassembled WGS sequence"/>
</dbReference>
<dbReference type="Pfam" id="PF02985">
    <property type="entry name" value="HEAT"/>
    <property type="match status" value="1"/>
</dbReference>
<feature type="repeat" description="HEAT" evidence="3">
    <location>
        <begin position="208"/>
        <end position="246"/>
    </location>
</feature>
<protein>
    <recommendedName>
        <fullName evidence="4">Phosphatase PP2A regulatory subunit A/Splicing factor 3B subunit 1-like HEAT repeat domain-containing protein</fullName>
    </recommendedName>
</protein>
<dbReference type="GO" id="GO:0000159">
    <property type="term" value="C:protein phosphatase type 2A complex"/>
    <property type="evidence" value="ECO:0007669"/>
    <property type="project" value="TreeGrafter"/>
</dbReference>
<feature type="repeat" description="HEAT" evidence="3">
    <location>
        <begin position="401"/>
        <end position="439"/>
    </location>
</feature>
<dbReference type="InterPro" id="IPR000357">
    <property type="entry name" value="HEAT"/>
</dbReference>
<evidence type="ECO:0000256" key="1">
    <source>
        <dbReference type="ARBA" id="ARBA00022737"/>
    </source>
</evidence>
<evidence type="ECO:0000259" key="4">
    <source>
        <dbReference type="Pfam" id="PF22646"/>
    </source>
</evidence>
<dbReference type="InterPro" id="IPR021133">
    <property type="entry name" value="HEAT_type_2"/>
</dbReference>
<feature type="repeat" description="HEAT" evidence="3">
    <location>
        <begin position="325"/>
        <end position="363"/>
    </location>
</feature>
<proteinExistence type="inferred from homology"/>
<evidence type="ECO:0000256" key="3">
    <source>
        <dbReference type="PROSITE-ProRule" id="PRU00103"/>
    </source>
</evidence>
<dbReference type="VEuPathDB" id="FungiDB:DD237_004741"/>
<dbReference type="STRING" id="542832.A0A3M6VH92"/>
<dbReference type="PANTHER" id="PTHR10648">
    <property type="entry name" value="SERINE/THREONINE-PROTEIN PHOSPHATASE PP2A 65 KDA REGULATORY SUBUNIT"/>
    <property type="match status" value="1"/>
</dbReference>
<feature type="domain" description="Phosphatase PP2A regulatory subunit A/Splicing factor 3B subunit 1-like HEAT repeat" evidence="4">
    <location>
        <begin position="280"/>
        <end position="356"/>
    </location>
</feature>
<dbReference type="Pfam" id="PF22646">
    <property type="entry name" value="PPP2R1A-like_HEAT"/>
    <property type="match status" value="1"/>
</dbReference>
<sequence length="586" mass="64602">MEDEVYPMTLLTEELKSDEVETRIKAMRRLRTVAQALGPERTRSDLLPFLREATEDEDEVLVALAEELGGFVDLVGGAEHASALVEPLEVLAGVEETVVRDRAVESLQKTVAVVPNVGDVMVPLAKRLAEGDWFTSRVSVCSLFASIYSKMTDAGRKKELREYVAGISLLMCQKMMCNDDTPMVRRAAAANIGKFAEAMEKEHIANMILPLFRALTADDQDSVRLLAIENSAAIAELLSEDDNSMNVLPIVRSSVEDRSWRVRFSIAKNFFPLSRAMGTQITESELLGCFINLLQDAEAEVRTAAAKNLSGYISIIKSELFTSEILPLLSALSQDTAPNVRTAVSIACMELVPKLGEITSKSTLAPLLLLFLRDEVVDVRLNILKRMELLAQWMASFESMLLPAIADLARDLQWRVREAVILSIPALAGSLGAQYFQEHLLEICVSAFTDMVGEVRLSATKVLPQLLESLGSDYILENIMPRLNQIFDKSVIYQERVNVLHALKQMAVEKVASDLLTAMTTLAIRGANDKIPNVRFVASMTLEQLCKLADASVVAAQVRPCLTELVNDADMDVKYYSSIALDAVQG</sequence>
<feature type="repeat" description="HEAT" evidence="3">
    <location>
        <begin position="440"/>
        <end position="478"/>
    </location>
</feature>
<keyword evidence="1" id="KW-0677">Repeat</keyword>
<keyword evidence="7" id="KW-1185">Reference proteome</keyword>
<comment type="similarity">
    <text evidence="2">Belongs to the phosphatase 2A regulatory subunit A family.</text>
</comment>
<organism evidence="5 7">
    <name type="scientific">Peronospora effusa</name>
    <dbReference type="NCBI Taxonomy" id="542832"/>
    <lineage>
        <taxon>Eukaryota</taxon>
        <taxon>Sar</taxon>
        <taxon>Stramenopiles</taxon>
        <taxon>Oomycota</taxon>
        <taxon>Peronosporomycetes</taxon>
        <taxon>Peronosporales</taxon>
        <taxon>Peronosporaceae</taxon>
        <taxon>Peronospora</taxon>
    </lineage>
</organism>
<dbReference type="FunFam" id="1.25.10.10:FF:000318">
    <property type="entry name" value="Serine/threonine-protein phosphatase 2A regulatory subunit A gamma isoform"/>
    <property type="match status" value="1"/>
</dbReference>
<dbReference type="SUPFAM" id="SSF48371">
    <property type="entry name" value="ARM repeat"/>
    <property type="match status" value="1"/>
</dbReference>
<gene>
    <name evidence="6" type="ORF">DD237_004741</name>
    <name evidence="5" type="ORF">DD238_004054</name>
</gene>
<dbReference type="Gene3D" id="1.25.10.10">
    <property type="entry name" value="Leucine-rich Repeat Variant"/>
    <property type="match status" value="1"/>
</dbReference>
<comment type="caution">
    <text evidence="5">The sequence shown here is derived from an EMBL/GenBank/DDBJ whole genome shotgun (WGS) entry which is preliminary data.</text>
</comment>
<evidence type="ECO:0000256" key="2">
    <source>
        <dbReference type="ARBA" id="ARBA00038332"/>
    </source>
</evidence>
<dbReference type="Proteomes" id="UP000282087">
    <property type="component" value="Unassembled WGS sequence"/>
</dbReference>
<evidence type="ECO:0000313" key="7">
    <source>
        <dbReference type="Proteomes" id="UP000282087"/>
    </source>
</evidence>
<name>A0A3M6VH92_9STRA</name>
<evidence type="ECO:0000313" key="5">
    <source>
        <dbReference type="EMBL" id="RMX65682.1"/>
    </source>
</evidence>
<dbReference type="InterPro" id="IPR051023">
    <property type="entry name" value="PP2A_Regulatory_Subunit_A"/>
</dbReference>
<dbReference type="InterPro" id="IPR016024">
    <property type="entry name" value="ARM-type_fold"/>
</dbReference>
<feature type="repeat" description="HEAT" evidence="3">
    <location>
        <begin position="247"/>
        <end position="285"/>
    </location>
</feature>